<evidence type="ECO:0000313" key="9">
    <source>
        <dbReference type="EMBL" id="CAB5020819.1"/>
    </source>
</evidence>
<dbReference type="Pfam" id="PF00892">
    <property type="entry name" value="EamA"/>
    <property type="match status" value="2"/>
</dbReference>
<organism evidence="8">
    <name type="scientific">freshwater metagenome</name>
    <dbReference type="NCBI Taxonomy" id="449393"/>
    <lineage>
        <taxon>unclassified sequences</taxon>
        <taxon>metagenomes</taxon>
        <taxon>ecological metagenomes</taxon>
    </lineage>
</organism>
<sequence>MPVYIALGLTWGCSFIFIKLGLEFLTPVGVGFGRCALGAIALLAVVRAKNISLPKDPKTLFHLWIISLALNVVPGVLFAFAETKVTSILAGIINAVTPLMTLLAIMLISRDEKPTFAQVAGMLLGFVGVLIVLAVWKGLGTNPLISVLALVFSVACYGFSYPYTKRFILPKKLKPEALAATQVTLGAATLLPFYLMGGIANDQFKLGPVLAMLVLGIFGSGFAYIWNFRILAAAGSAIASSVTFVTTIVAVCVGAIFLGEEISWNEPAGAVIVLLGVAIAQGRIKLFTSK</sequence>
<feature type="transmembrane region" description="Helical" evidence="5">
    <location>
        <begin position="87"/>
        <end position="108"/>
    </location>
</feature>
<dbReference type="EMBL" id="CAFBOP010000040">
    <property type="protein sequence ID" value="CAB4988536.1"/>
    <property type="molecule type" value="Genomic_DNA"/>
</dbReference>
<feature type="domain" description="EamA" evidence="6">
    <location>
        <begin position="145"/>
        <end position="279"/>
    </location>
</feature>
<dbReference type="InterPro" id="IPR050638">
    <property type="entry name" value="AA-Vitamin_Transporters"/>
</dbReference>
<feature type="transmembrane region" description="Helical" evidence="5">
    <location>
        <begin position="28"/>
        <end position="48"/>
    </location>
</feature>
<dbReference type="AlphaFoldDB" id="A0A6J7N5R8"/>
<proteinExistence type="predicted"/>
<name>A0A6J7N5R8_9ZZZZ</name>
<protein>
    <submittedName>
        <fullName evidence="8">Unannotated protein</fullName>
    </submittedName>
</protein>
<comment type="subcellular location">
    <subcellularLocation>
        <location evidence="1">Membrane</location>
        <topology evidence="1">Multi-pass membrane protein</topology>
    </subcellularLocation>
</comment>
<feature type="transmembrane region" description="Helical" evidence="5">
    <location>
        <begin position="60"/>
        <end position="81"/>
    </location>
</feature>
<reference evidence="8" key="1">
    <citation type="submission" date="2020-05" db="EMBL/GenBank/DDBJ databases">
        <authorList>
            <person name="Chiriac C."/>
            <person name="Salcher M."/>
            <person name="Ghai R."/>
            <person name="Kavagutti S V."/>
        </authorList>
    </citation>
    <scope>NUCLEOTIDE SEQUENCE</scope>
</reference>
<dbReference type="InterPro" id="IPR037185">
    <property type="entry name" value="EmrE-like"/>
</dbReference>
<evidence type="ECO:0000256" key="5">
    <source>
        <dbReference type="SAM" id="Phobius"/>
    </source>
</evidence>
<evidence type="ECO:0000256" key="4">
    <source>
        <dbReference type="ARBA" id="ARBA00023136"/>
    </source>
</evidence>
<dbReference type="SUPFAM" id="SSF103481">
    <property type="entry name" value="Multidrug resistance efflux transporter EmrE"/>
    <property type="match status" value="2"/>
</dbReference>
<dbReference type="PANTHER" id="PTHR32322:SF9">
    <property type="entry name" value="AMINO-ACID METABOLITE EFFLUX PUMP-RELATED"/>
    <property type="match status" value="1"/>
</dbReference>
<keyword evidence="3 5" id="KW-1133">Transmembrane helix</keyword>
<feature type="transmembrane region" description="Helical" evidence="5">
    <location>
        <begin position="207"/>
        <end position="226"/>
    </location>
</feature>
<evidence type="ECO:0000256" key="2">
    <source>
        <dbReference type="ARBA" id="ARBA00022692"/>
    </source>
</evidence>
<feature type="transmembrane region" description="Helical" evidence="5">
    <location>
        <begin position="238"/>
        <end position="258"/>
    </location>
</feature>
<evidence type="ECO:0000259" key="6">
    <source>
        <dbReference type="Pfam" id="PF00892"/>
    </source>
</evidence>
<evidence type="ECO:0000313" key="7">
    <source>
        <dbReference type="EMBL" id="CAB4788880.1"/>
    </source>
</evidence>
<keyword evidence="2 5" id="KW-0812">Transmembrane</keyword>
<feature type="transmembrane region" description="Helical" evidence="5">
    <location>
        <begin position="176"/>
        <end position="195"/>
    </location>
</feature>
<feature type="transmembrane region" description="Helical" evidence="5">
    <location>
        <begin position="264"/>
        <end position="284"/>
    </location>
</feature>
<feature type="transmembrane region" description="Helical" evidence="5">
    <location>
        <begin position="120"/>
        <end position="139"/>
    </location>
</feature>
<evidence type="ECO:0000256" key="3">
    <source>
        <dbReference type="ARBA" id="ARBA00022989"/>
    </source>
</evidence>
<dbReference type="PANTHER" id="PTHR32322">
    <property type="entry name" value="INNER MEMBRANE TRANSPORTER"/>
    <property type="match status" value="1"/>
</dbReference>
<dbReference type="GO" id="GO:0016020">
    <property type="term" value="C:membrane"/>
    <property type="evidence" value="ECO:0007669"/>
    <property type="project" value="UniProtKB-SubCell"/>
</dbReference>
<evidence type="ECO:0000313" key="8">
    <source>
        <dbReference type="EMBL" id="CAB4988536.1"/>
    </source>
</evidence>
<evidence type="ECO:0000256" key="1">
    <source>
        <dbReference type="ARBA" id="ARBA00004141"/>
    </source>
</evidence>
<dbReference type="EMBL" id="CAFBPP010000038">
    <property type="protein sequence ID" value="CAB5020819.1"/>
    <property type="molecule type" value="Genomic_DNA"/>
</dbReference>
<dbReference type="InterPro" id="IPR000620">
    <property type="entry name" value="EamA_dom"/>
</dbReference>
<accession>A0A6J7N5R8</accession>
<feature type="transmembrane region" description="Helical" evidence="5">
    <location>
        <begin position="145"/>
        <end position="164"/>
    </location>
</feature>
<feature type="domain" description="EamA" evidence="6">
    <location>
        <begin position="5"/>
        <end position="133"/>
    </location>
</feature>
<dbReference type="EMBL" id="CAFAAC010000048">
    <property type="protein sequence ID" value="CAB4788880.1"/>
    <property type="molecule type" value="Genomic_DNA"/>
</dbReference>
<gene>
    <name evidence="7" type="ORF">UFOPK2967_00790</name>
    <name evidence="8" type="ORF">UFOPK3984_00873</name>
    <name evidence="9" type="ORF">UFOPK4114_00828</name>
</gene>
<keyword evidence="4 5" id="KW-0472">Membrane</keyword>